<gene>
    <name evidence="1" type="ORF">E2C01_027623</name>
</gene>
<comment type="caution">
    <text evidence="1">The sequence shown here is derived from an EMBL/GenBank/DDBJ whole genome shotgun (WGS) entry which is preliminary data.</text>
</comment>
<keyword evidence="2" id="KW-1185">Reference proteome</keyword>
<dbReference type="Proteomes" id="UP000324222">
    <property type="component" value="Unassembled WGS sequence"/>
</dbReference>
<sequence>MCDLCGRLVVGGNTIPLQDSIDILGVEVNSQLLFNCHLENAHHEICATHTDVQCPLPPQPAGQSAEKSRAPHQGCLTPVPSPQQPWQQQQQMSAKRHTGALLTVLHKAQIYNVPHLADLRATWRRLECCTRTVQSNGLLLEVPWSCSSSHQWTFSSATAAWWT</sequence>
<evidence type="ECO:0000313" key="1">
    <source>
        <dbReference type="EMBL" id="MPC34239.1"/>
    </source>
</evidence>
<dbReference type="AlphaFoldDB" id="A0A5B7EM45"/>
<dbReference type="OrthoDB" id="10065625at2759"/>
<name>A0A5B7EM45_PORTR</name>
<evidence type="ECO:0000313" key="2">
    <source>
        <dbReference type="Proteomes" id="UP000324222"/>
    </source>
</evidence>
<protein>
    <submittedName>
        <fullName evidence="1">Uncharacterized protein</fullName>
    </submittedName>
</protein>
<reference evidence="1 2" key="1">
    <citation type="submission" date="2019-05" db="EMBL/GenBank/DDBJ databases">
        <title>Another draft genome of Portunus trituberculatus and its Hox gene families provides insights of decapod evolution.</title>
        <authorList>
            <person name="Jeong J.-H."/>
            <person name="Song I."/>
            <person name="Kim S."/>
            <person name="Choi T."/>
            <person name="Kim D."/>
            <person name="Ryu S."/>
            <person name="Kim W."/>
        </authorList>
    </citation>
    <scope>NUCLEOTIDE SEQUENCE [LARGE SCALE GENOMIC DNA]</scope>
    <source>
        <tissue evidence="1">Muscle</tissue>
    </source>
</reference>
<organism evidence="1 2">
    <name type="scientific">Portunus trituberculatus</name>
    <name type="common">Swimming crab</name>
    <name type="synonym">Neptunus trituberculatus</name>
    <dbReference type="NCBI Taxonomy" id="210409"/>
    <lineage>
        <taxon>Eukaryota</taxon>
        <taxon>Metazoa</taxon>
        <taxon>Ecdysozoa</taxon>
        <taxon>Arthropoda</taxon>
        <taxon>Crustacea</taxon>
        <taxon>Multicrustacea</taxon>
        <taxon>Malacostraca</taxon>
        <taxon>Eumalacostraca</taxon>
        <taxon>Eucarida</taxon>
        <taxon>Decapoda</taxon>
        <taxon>Pleocyemata</taxon>
        <taxon>Brachyura</taxon>
        <taxon>Eubrachyura</taxon>
        <taxon>Portunoidea</taxon>
        <taxon>Portunidae</taxon>
        <taxon>Portuninae</taxon>
        <taxon>Portunus</taxon>
    </lineage>
</organism>
<dbReference type="EMBL" id="VSRR010003013">
    <property type="protein sequence ID" value="MPC34239.1"/>
    <property type="molecule type" value="Genomic_DNA"/>
</dbReference>
<accession>A0A5B7EM45</accession>
<proteinExistence type="predicted"/>